<keyword evidence="1" id="KW-0285">Flavoprotein</keyword>
<dbReference type="eggNOG" id="COG0655">
    <property type="taxonomic scope" value="Bacteria"/>
</dbReference>
<dbReference type="EMBL" id="ACEC01000035">
    <property type="protein sequence ID" value="EEG31403.1"/>
    <property type="molecule type" value="Genomic_DNA"/>
</dbReference>
<dbReference type="SUPFAM" id="SSF52218">
    <property type="entry name" value="Flavoproteins"/>
    <property type="match status" value="1"/>
</dbReference>
<protein>
    <submittedName>
        <fullName evidence="4">Flavin reductase</fullName>
        <ecNumber evidence="4">1.7.-.-</ecNumber>
    </submittedName>
</protein>
<name>C0EAT5_9FIRM</name>
<dbReference type="InterPro" id="IPR051796">
    <property type="entry name" value="ISF_SsuE-like"/>
</dbReference>
<keyword evidence="2" id="KW-0288">FMN</keyword>
<dbReference type="PANTHER" id="PTHR43278">
    <property type="entry name" value="NAD(P)H-DEPENDENT FMN-CONTAINING OXIDOREDUCTASE YWQN-RELATED"/>
    <property type="match status" value="1"/>
</dbReference>
<dbReference type="Pfam" id="PF03358">
    <property type="entry name" value="FMN_red"/>
    <property type="match status" value="1"/>
</dbReference>
<dbReference type="GO" id="GO:0016491">
    <property type="term" value="F:oxidoreductase activity"/>
    <property type="evidence" value="ECO:0007669"/>
    <property type="project" value="UniProtKB-KW"/>
</dbReference>
<accession>C0EAT5</accession>
<dbReference type="STRING" id="537013.CLOSTMETH_00949"/>
<keyword evidence="5" id="KW-1185">Reference proteome</keyword>
<organism evidence="4 5">
    <name type="scientific">[Clostridium] methylpentosum DSM 5476</name>
    <dbReference type="NCBI Taxonomy" id="537013"/>
    <lineage>
        <taxon>Bacteria</taxon>
        <taxon>Bacillati</taxon>
        <taxon>Bacillota</taxon>
        <taxon>Clostridia</taxon>
        <taxon>Eubacteriales</taxon>
        <taxon>Oscillospiraceae</taxon>
        <taxon>Oscillospiraceae incertae sedis</taxon>
    </lineage>
</organism>
<dbReference type="HOGENOM" id="CLU_050993_3_3_9"/>
<evidence type="ECO:0000313" key="4">
    <source>
        <dbReference type="EMBL" id="EEG31403.1"/>
    </source>
</evidence>
<evidence type="ECO:0000313" key="5">
    <source>
        <dbReference type="Proteomes" id="UP000003340"/>
    </source>
</evidence>
<keyword evidence="4" id="KW-0560">Oxidoreductase</keyword>
<evidence type="ECO:0000256" key="1">
    <source>
        <dbReference type="ARBA" id="ARBA00022630"/>
    </source>
</evidence>
<dbReference type="AlphaFoldDB" id="C0EAT5"/>
<dbReference type="EC" id="1.7.-.-" evidence="4"/>
<feature type="domain" description="NADPH-dependent FMN reductase-like" evidence="3">
    <location>
        <begin position="1"/>
        <end position="157"/>
    </location>
</feature>
<reference evidence="4 5" key="1">
    <citation type="submission" date="2009-01" db="EMBL/GenBank/DDBJ databases">
        <authorList>
            <person name="Fulton L."/>
            <person name="Clifton S."/>
            <person name="Fulton B."/>
            <person name="Xu J."/>
            <person name="Minx P."/>
            <person name="Pepin K.H."/>
            <person name="Johnson M."/>
            <person name="Bhonagiri V."/>
            <person name="Nash W.E."/>
            <person name="Mardis E.R."/>
            <person name="Wilson R.K."/>
        </authorList>
    </citation>
    <scope>NUCLEOTIDE SEQUENCE [LARGE SCALE GENOMIC DNA]</scope>
    <source>
        <strain evidence="4 5">DSM 5476</strain>
    </source>
</reference>
<gene>
    <name evidence="4" type="ORF">CLOSTMETH_00949</name>
</gene>
<dbReference type="Gene3D" id="3.40.50.360">
    <property type="match status" value="1"/>
</dbReference>
<proteinExistence type="predicted"/>
<sequence length="213" mass="23855">MKVLLVNGSPHKEGCTYTALCTVSDALNQNSIDTDIFWIGNKPISGCIACHKCSDLNHCVFKDSVNEFLDLAEDYDGFVFGSPVHWAGTSGAMTSFLDRVFYADLNAGGERFYLKPASTVISARRAGTTATWDQLNKYFGLMQMPIITSRYWNMVHGTTPEEVRQDLEGVQTMRMLGHNMAYFLKCKDVGSKLVPLPPKEDFIFTNFVRKNPD</sequence>
<dbReference type="InterPro" id="IPR005025">
    <property type="entry name" value="FMN_Rdtase-like_dom"/>
</dbReference>
<evidence type="ECO:0000256" key="2">
    <source>
        <dbReference type="ARBA" id="ARBA00022643"/>
    </source>
</evidence>
<evidence type="ECO:0000259" key="3">
    <source>
        <dbReference type="Pfam" id="PF03358"/>
    </source>
</evidence>
<comment type="caution">
    <text evidence="4">The sequence shown here is derived from an EMBL/GenBank/DDBJ whole genome shotgun (WGS) entry which is preliminary data.</text>
</comment>
<reference evidence="4 5" key="2">
    <citation type="submission" date="2009-02" db="EMBL/GenBank/DDBJ databases">
        <title>Draft genome sequence of Clostridium methylpentosum (DSM 5476).</title>
        <authorList>
            <person name="Sudarsanam P."/>
            <person name="Ley R."/>
            <person name="Guruge J."/>
            <person name="Turnbaugh P.J."/>
            <person name="Mahowald M."/>
            <person name="Liep D."/>
            <person name="Gordon J."/>
        </authorList>
    </citation>
    <scope>NUCLEOTIDE SEQUENCE [LARGE SCALE GENOMIC DNA]</scope>
    <source>
        <strain evidence="4 5">DSM 5476</strain>
    </source>
</reference>
<dbReference type="PANTHER" id="PTHR43278:SF4">
    <property type="entry name" value="NAD(P)H-DEPENDENT FMN-CONTAINING OXIDOREDUCTASE YWQN-RELATED"/>
    <property type="match status" value="1"/>
</dbReference>
<dbReference type="Proteomes" id="UP000003340">
    <property type="component" value="Unassembled WGS sequence"/>
</dbReference>
<dbReference type="InterPro" id="IPR029039">
    <property type="entry name" value="Flavoprotein-like_sf"/>
</dbReference>